<comment type="caution">
    <text evidence="4">The sequence shown here is derived from an EMBL/GenBank/DDBJ whole genome shotgun (WGS) entry which is preliminary data.</text>
</comment>
<reference evidence="5" key="1">
    <citation type="submission" date="2017-09" db="EMBL/GenBank/DDBJ databases">
        <title>FDA dAtabase for Regulatory Grade micrObial Sequences (FDA-ARGOS): Supporting development and validation of Infectious Disease Dx tests.</title>
        <authorList>
            <person name="Minogue T."/>
            <person name="Wolcott M."/>
            <person name="Wasieloski L."/>
            <person name="Aguilar W."/>
            <person name="Moore D."/>
            <person name="Tallon L."/>
            <person name="Sadzewicz L."/>
            <person name="Ott S."/>
            <person name="Zhao X."/>
            <person name="Nagaraj S."/>
            <person name="Vavikolanu K."/>
            <person name="Aluvathingal J."/>
            <person name="Nadendla S."/>
            <person name="Sichtig H."/>
        </authorList>
    </citation>
    <scope>NUCLEOTIDE SEQUENCE [LARGE SCALE GENOMIC DNA]</scope>
    <source>
        <strain evidence="5">FDAARGOS_387</strain>
    </source>
</reference>
<organism evidence="4 5">
    <name type="scientific">Budvicia aquatica</name>
    <dbReference type="NCBI Taxonomy" id="82979"/>
    <lineage>
        <taxon>Bacteria</taxon>
        <taxon>Pseudomonadati</taxon>
        <taxon>Pseudomonadota</taxon>
        <taxon>Gammaproteobacteria</taxon>
        <taxon>Enterobacterales</taxon>
        <taxon>Budviciaceae</taxon>
        <taxon>Budvicia</taxon>
    </lineage>
</organism>
<proteinExistence type="predicted"/>
<keyword evidence="5" id="KW-1185">Reference proteome</keyword>
<keyword evidence="1" id="KW-0732">Signal</keyword>
<dbReference type="AlphaFoldDB" id="A0A2C6DLC8"/>
<feature type="transmembrane region" description="Helical" evidence="2">
    <location>
        <begin position="14"/>
        <end position="41"/>
    </location>
</feature>
<dbReference type="Proteomes" id="UP000224974">
    <property type="component" value="Unassembled WGS sequence"/>
</dbReference>
<evidence type="ECO:0000256" key="1">
    <source>
        <dbReference type="ARBA" id="ARBA00022729"/>
    </source>
</evidence>
<keyword evidence="2" id="KW-0472">Membrane</keyword>
<dbReference type="Pfam" id="PF12849">
    <property type="entry name" value="PBP_like_2"/>
    <property type="match status" value="1"/>
</dbReference>
<name>A0A2C6DLC8_9GAMM</name>
<gene>
    <name evidence="4" type="ORF">CRN84_12035</name>
</gene>
<feature type="transmembrane region" description="Helical" evidence="2">
    <location>
        <begin position="62"/>
        <end position="87"/>
    </location>
</feature>
<keyword evidence="2" id="KW-0812">Transmembrane</keyword>
<protein>
    <recommendedName>
        <fullName evidence="3">PBP domain-containing protein</fullName>
    </recommendedName>
</protein>
<dbReference type="STRING" id="1111728.GCA_000427805_03099"/>
<dbReference type="InterPro" id="IPR024370">
    <property type="entry name" value="PBP_domain"/>
</dbReference>
<dbReference type="OrthoDB" id="9765713at2"/>
<dbReference type="Gene3D" id="3.40.190.10">
    <property type="entry name" value="Periplasmic binding protein-like II"/>
    <property type="match status" value="2"/>
</dbReference>
<evidence type="ECO:0000259" key="3">
    <source>
        <dbReference type="Pfam" id="PF12849"/>
    </source>
</evidence>
<feature type="transmembrane region" description="Helical" evidence="2">
    <location>
        <begin position="132"/>
        <end position="151"/>
    </location>
</feature>
<feature type="transmembrane region" description="Helical" evidence="2">
    <location>
        <begin position="99"/>
        <end position="120"/>
    </location>
</feature>
<dbReference type="RefSeq" id="WP_051323380.1">
    <property type="nucleotide sequence ID" value="NZ_PDDX01000001.1"/>
</dbReference>
<evidence type="ECO:0000313" key="4">
    <source>
        <dbReference type="EMBL" id="PHI30017.1"/>
    </source>
</evidence>
<dbReference type="InterPro" id="IPR050811">
    <property type="entry name" value="Phosphate_ABC_transporter"/>
</dbReference>
<dbReference type="PANTHER" id="PTHR30570:SF1">
    <property type="entry name" value="PHOSPHATE-BINDING PROTEIN PSTS"/>
    <property type="match status" value="1"/>
</dbReference>
<evidence type="ECO:0000256" key="2">
    <source>
        <dbReference type="SAM" id="Phobius"/>
    </source>
</evidence>
<feature type="transmembrane region" description="Helical" evidence="2">
    <location>
        <begin position="157"/>
        <end position="176"/>
    </location>
</feature>
<feature type="domain" description="PBP" evidence="3">
    <location>
        <begin position="261"/>
        <end position="499"/>
    </location>
</feature>
<dbReference type="EMBL" id="PDDX01000001">
    <property type="protein sequence ID" value="PHI30017.1"/>
    <property type="molecule type" value="Genomic_DNA"/>
</dbReference>
<keyword evidence="2" id="KW-1133">Transmembrane helix</keyword>
<accession>A0A2C6DLC8</accession>
<dbReference type="SUPFAM" id="SSF53850">
    <property type="entry name" value="Periplasmic binding protein-like II"/>
    <property type="match status" value="1"/>
</dbReference>
<sequence length="514" mass="57100">MDRDDNVQVSDLNYIIYTLIVLLIGLPLCSQGLAFACMLLVESSSWFSKDLVFNARVVVTREGLIALTSWFSFAVFNLCMLILGHLYSKYLPVPKGFAIRYSLFATPIIYTLLVSAVVLYSNGADIFGYDSADILFMAFIPFVIANVGLSLDSLHAFLLLIFLTYSLFALGVVTTNRKRSAKQPRQGIYRFCIIVLILFLMGLCGYFWAKNRLVNLVESTKDHIMTSEGIVFDDYQPFSRGNLLTQLRSPATLIIDSEHPRLAGASPLYPLYASAINNLYTGKLNLPQVASAGSTSQAYGRLINGEVDVVFATAPSEFSKRLAREKGVTLKLTPLAKEGLVFFVNENNPIDGLSLKQIRDIYSGQLKNWRAISGINAKIAPYHQPISAGSRIAMEAQIMEGMTAEPSTLNNSSLADKSSLAEGNHYYLNNLESIGYSFRYYVARDNSYRRIKTLAINGVEPTVSNIRSGRYPFSVDLFMVTTGTVSEPTQQLMDWFVSEQGQALVEDVGYVPRE</sequence>
<dbReference type="PANTHER" id="PTHR30570">
    <property type="entry name" value="PERIPLASMIC PHOSPHATE BINDING COMPONENT OF PHOSPHATE ABC TRANSPORTER"/>
    <property type="match status" value="1"/>
</dbReference>
<evidence type="ECO:0000313" key="5">
    <source>
        <dbReference type="Proteomes" id="UP000224974"/>
    </source>
</evidence>
<feature type="transmembrane region" description="Helical" evidence="2">
    <location>
        <begin position="188"/>
        <end position="209"/>
    </location>
</feature>